<gene>
    <name evidence="1" type="ORF">TorRG33x02_313190</name>
</gene>
<evidence type="ECO:0000313" key="1">
    <source>
        <dbReference type="EMBL" id="PON50796.1"/>
    </source>
</evidence>
<proteinExistence type="predicted"/>
<dbReference type="EMBL" id="JXTC01000482">
    <property type="protein sequence ID" value="PON50796.1"/>
    <property type="molecule type" value="Genomic_DNA"/>
</dbReference>
<accession>A0A2P5BPU2</accession>
<keyword evidence="2" id="KW-1185">Reference proteome</keyword>
<dbReference type="OrthoDB" id="10489802at2759"/>
<reference evidence="2" key="1">
    <citation type="submission" date="2016-06" db="EMBL/GenBank/DDBJ databases">
        <title>Parallel loss of symbiosis genes in relatives of nitrogen-fixing non-legume Parasponia.</title>
        <authorList>
            <person name="Van Velzen R."/>
            <person name="Holmer R."/>
            <person name="Bu F."/>
            <person name="Rutten L."/>
            <person name="Van Zeijl A."/>
            <person name="Liu W."/>
            <person name="Santuari L."/>
            <person name="Cao Q."/>
            <person name="Sharma T."/>
            <person name="Shen D."/>
            <person name="Roswanjaya Y."/>
            <person name="Wardhani T."/>
            <person name="Kalhor M.S."/>
            <person name="Jansen J."/>
            <person name="Van den Hoogen J."/>
            <person name="Gungor B."/>
            <person name="Hartog M."/>
            <person name="Hontelez J."/>
            <person name="Verver J."/>
            <person name="Yang W.-C."/>
            <person name="Schijlen E."/>
            <person name="Repin R."/>
            <person name="Schilthuizen M."/>
            <person name="Schranz E."/>
            <person name="Heidstra R."/>
            <person name="Miyata K."/>
            <person name="Fedorova E."/>
            <person name="Kohlen W."/>
            <person name="Bisseling T."/>
            <person name="Smit S."/>
            <person name="Geurts R."/>
        </authorList>
    </citation>
    <scope>NUCLEOTIDE SEQUENCE [LARGE SCALE GENOMIC DNA]</scope>
    <source>
        <strain evidence="2">cv. RG33-2</strain>
    </source>
</reference>
<dbReference type="AlphaFoldDB" id="A0A2P5BPU2"/>
<sequence length="57" mass="5929">MDIPPSKFSPMTYSSLGNDLLISQTNAAVAPDCRGAAKEAQEVGIEFGGVEAKTKVS</sequence>
<protein>
    <submittedName>
        <fullName evidence="1">Uncharacterized protein</fullName>
    </submittedName>
</protein>
<name>A0A2P5BPU2_TREOI</name>
<comment type="caution">
    <text evidence="1">The sequence shown here is derived from an EMBL/GenBank/DDBJ whole genome shotgun (WGS) entry which is preliminary data.</text>
</comment>
<dbReference type="InParanoid" id="A0A2P5BPU2"/>
<evidence type="ECO:0000313" key="2">
    <source>
        <dbReference type="Proteomes" id="UP000237000"/>
    </source>
</evidence>
<dbReference type="Proteomes" id="UP000237000">
    <property type="component" value="Unassembled WGS sequence"/>
</dbReference>
<organism evidence="1 2">
    <name type="scientific">Trema orientale</name>
    <name type="common">Charcoal tree</name>
    <name type="synonym">Celtis orientalis</name>
    <dbReference type="NCBI Taxonomy" id="63057"/>
    <lineage>
        <taxon>Eukaryota</taxon>
        <taxon>Viridiplantae</taxon>
        <taxon>Streptophyta</taxon>
        <taxon>Embryophyta</taxon>
        <taxon>Tracheophyta</taxon>
        <taxon>Spermatophyta</taxon>
        <taxon>Magnoliopsida</taxon>
        <taxon>eudicotyledons</taxon>
        <taxon>Gunneridae</taxon>
        <taxon>Pentapetalae</taxon>
        <taxon>rosids</taxon>
        <taxon>fabids</taxon>
        <taxon>Rosales</taxon>
        <taxon>Cannabaceae</taxon>
        <taxon>Trema</taxon>
    </lineage>
</organism>